<dbReference type="EMBL" id="FRCZ01000002">
    <property type="protein sequence ID" value="SHM97836.1"/>
    <property type="molecule type" value="Genomic_DNA"/>
</dbReference>
<keyword evidence="1" id="KW-1133">Transmembrane helix</keyword>
<feature type="transmembrane region" description="Helical" evidence="1">
    <location>
        <begin position="12"/>
        <end position="36"/>
    </location>
</feature>
<dbReference type="OrthoDB" id="2182676at2"/>
<keyword evidence="1" id="KW-0472">Membrane</keyword>
<dbReference type="RefSeq" id="WP_073201217.1">
    <property type="nucleotide sequence ID" value="NZ_FRCZ01000002.1"/>
</dbReference>
<protein>
    <submittedName>
        <fullName evidence="2">Uncharacterized membrane protein YesL</fullName>
    </submittedName>
</protein>
<dbReference type="InterPro" id="IPR006938">
    <property type="entry name" value="DUF624"/>
</dbReference>
<sequence>MNTSENMFFRIIDIFAHFLLLNVLWVICCIPILTIFPATTALFGVVRRWHTEGTDAGVVYLFFLLFKDNFKKSFIIGIMWLVAGFILYFDLSILMQVDFTGKLFVLILLIFSSVLYLFISIYIFFVFVHYELSVIQSLKNALFLSIGYYLQTILIILIIVGVLTVTYFAPVFLMIVGSVLAFSIYNVFARLSKNQENREIKSRSLRV</sequence>
<dbReference type="STRING" id="1027249.SAMN05216179_1495"/>
<feature type="transmembrane region" description="Helical" evidence="1">
    <location>
        <begin position="167"/>
        <end position="188"/>
    </location>
</feature>
<evidence type="ECO:0000313" key="2">
    <source>
        <dbReference type="EMBL" id="SHM97836.1"/>
    </source>
</evidence>
<proteinExistence type="predicted"/>
<reference evidence="2 3" key="1">
    <citation type="submission" date="2016-11" db="EMBL/GenBank/DDBJ databases">
        <authorList>
            <person name="Jaros S."/>
            <person name="Januszkiewicz K."/>
            <person name="Wedrychowicz H."/>
        </authorList>
    </citation>
    <scope>NUCLEOTIDE SEQUENCE [LARGE SCALE GENOMIC DNA]</scope>
    <source>
        <strain evidence="2 3">CGMCC 1.10681</strain>
    </source>
</reference>
<keyword evidence="3" id="KW-1185">Reference proteome</keyword>
<feature type="transmembrane region" description="Helical" evidence="1">
    <location>
        <begin position="140"/>
        <end position="161"/>
    </location>
</feature>
<gene>
    <name evidence="2" type="ORF">SAMN05216179_1495</name>
</gene>
<dbReference type="Pfam" id="PF04854">
    <property type="entry name" value="DUF624"/>
    <property type="match status" value="1"/>
</dbReference>
<feature type="transmembrane region" description="Helical" evidence="1">
    <location>
        <begin position="103"/>
        <end position="128"/>
    </location>
</feature>
<feature type="transmembrane region" description="Helical" evidence="1">
    <location>
        <begin position="73"/>
        <end position="97"/>
    </location>
</feature>
<name>A0A1M7N326_9BACI</name>
<organism evidence="2 3">
    <name type="scientific">Gracilibacillus kekensis</name>
    <dbReference type="NCBI Taxonomy" id="1027249"/>
    <lineage>
        <taxon>Bacteria</taxon>
        <taxon>Bacillati</taxon>
        <taxon>Bacillota</taxon>
        <taxon>Bacilli</taxon>
        <taxon>Bacillales</taxon>
        <taxon>Bacillaceae</taxon>
        <taxon>Gracilibacillus</taxon>
    </lineage>
</organism>
<dbReference type="AlphaFoldDB" id="A0A1M7N326"/>
<dbReference type="Proteomes" id="UP000184184">
    <property type="component" value="Unassembled WGS sequence"/>
</dbReference>
<keyword evidence="1" id="KW-0812">Transmembrane</keyword>
<evidence type="ECO:0000313" key="3">
    <source>
        <dbReference type="Proteomes" id="UP000184184"/>
    </source>
</evidence>
<accession>A0A1M7N326</accession>
<evidence type="ECO:0000256" key="1">
    <source>
        <dbReference type="SAM" id="Phobius"/>
    </source>
</evidence>